<organism evidence="1 2">
    <name type="scientific">Citrullus colocynthis</name>
    <name type="common">colocynth</name>
    <dbReference type="NCBI Taxonomy" id="252529"/>
    <lineage>
        <taxon>Eukaryota</taxon>
        <taxon>Viridiplantae</taxon>
        <taxon>Streptophyta</taxon>
        <taxon>Embryophyta</taxon>
        <taxon>Tracheophyta</taxon>
        <taxon>Spermatophyta</taxon>
        <taxon>Magnoliopsida</taxon>
        <taxon>eudicotyledons</taxon>
        <taxon>Gunneridae</taxon>
        <taxon>Pentapetalae</taxon>
        <taxon>rosids</taxon>
        <taxon>fabids</taxon>
        <taxon>Cucurbitales</taxon>
        <taxon>Cucurbitaceae</taxon>
        <taxon>Benincaseae</taxon>
        <taxon>Citrullus</taxon>
    </lineage>
</organism>
<name>A0ABP0YTB5_9ROSI</name>
<keyword evidence="2" id="KW-1185">Reference proteome</keyword>
<dbReference type="EMBL" id="OZ021739">
    <property type="protein sequence ID" value="CAK9322855.1"/>
    <property type="molecule type" value="Genomic_DNA"/>
</dbReference>
<sequence>MEISNPTVSTRLVETEPKLAGGIVNGSLPLNNDFQFSSFLRLFGPVLPPFRFLAFPNHFSLLHPSSSQGARDLRAGQLNQFDCTSFLADLVFDR</sequence>
<accession>A0ABP0YTB5</accession>
<reference evidence="1 2" key="1">
    <citation type="submission" date="2024-03" db="EMBL/GenBank/DDBJ databases">
        <authorList>
            <person name="Gkanogiannis A."/>
            <person name="Becerra Lopez-Lavalle L."/>
        </authorList>
    </citation>
    <scope>NUCLEOTIDE SEQUENCE [LARGE SCALE GENOMIC DNA]</scope>
</reference>
<proteinExistence type="predicted"/>
<dbReference type="Proteomes" id="UP001642487">
    <property type="component" value="Chromosome 5"/>
</dbReference>
<gene>
    <name evidence="1" type="ORF">CITCOLO1_LOCUS15021</name>
</gene>
<protein>
    <submittedName>
        <fullName evidence="1">Uncharacterized protein</fullName>
    </submittedName>
</protein>
<evidence type="ECO:0000313" key="2">
    <source>
        <dbReference type="Proteomes" id="UP001642487"/>
    </source>
</evidence>
<evidence type="ECO:0000313" key="1">
    <source>
        <dbReference type="EMBL" id="CAK9322855.1"/>
    </source>
</evidence>